<evidence type="ECO:0000313" key="1">
    <source>
        <dbReference type="EMBL" id="KXB00445.1"/>
    </source>
</evidence>
<reference evidence="1 2" key="1">
    <citation type="journal article" date="2016" name="Sci. Rep.">
        <title>Metabolic traits of an uncultured archaeal lineage -MSBL1- from brine pools of the Red Sea.</title>
        <authorList>
            <person name="Mwirichia R."/>
            <person name="Alam I."/>
            <person name="Rashid M."/>
            <person name="Vinu M."/>
            <person name="Ba-Alawi W."/>
            <person name="Anthony Kamau A."/>
            <person name="Kamanda Ngugi D."/>
            <person name="Goker M."/>
            <person name="Klenk H.P."/>
            <person name="Bajic V."/>
            <person name="Stingl U."/>
        </authorList>
    </citation>
    <scope>NUCLEOTIDE SEQUENCE [LARGE SCALE GENOMIC DNA]</scope>
    <source>
        <strain evidence="1">SCGC-AAA261C02</strain>
    </source>
</reference>
<evidence type="ECO:0000313" key="2">
    <source>
        <dbReference type="Proteomes" id="UP000070520"/>
    </source>
</evidence>
<dbReference type="InterPro" id="IPR035093">
    <property type="entry name" value="RelE/ParE_toxin_dom_sf"/>
</dbReference>
<gene>
    <name evidence="1" type="ORF">AKJ42_00725</name>
</gene>
<keyword evidence="2" id="KW-1185">Reference proteome</keyword>
<comment type="caution">
    <text evidence="1">The sequence shown here is derived from an EMBL/GenBank/DDBJ whole genome shotgun (WGS) entry which is preliminary data.</text>
</comment>
<protein>
    <recommendedName>
        <fullName evidence="3">Cytotoxic translational repressor of toxin-antitoxin stability system</fullName>
    </recommendedName>
</protein>
<dbReference type="Proteomes" id="UP000070520">
    <property type="component" value="Unassembled WGS sequence"/>
</dbReference>
<dbReference type="Gene3D" id="3.30.2310.20">
    <property type="entry name" value="RelE-like"/>
    <property type="match status" value="1"/>
</dbReference>
<dbReference type="EMBL" id="LHXW01000004">
    <property type="protein sequence ID" value="KXB00445.1"/>
    <property type="molecule type" value="Genomic_DNA"/>
</dbReference>
<accession>A0A133V202</accession>
<sequence>MNSWKACDVSYEARAAKEVSKLSKKDGKRVRSTIKKYAETGRGDVKPIKGAKHRYWELRVSRHLRVAFAKEEKIIKVLRVWRK</sequence>
<proteinExistence type="predicted"/>
<organism evidence="1 2">
    <name type="scientific">candidate division MSBL1 archaeon SCGC-AAA261C02</name>
    <dbReference type="NCBI Taxonomy" id="1698272"/>
    <lineage>
        <taxon>Archaea</taxon>
        <taxon>Methanobacteriati</taxon>
        <taxon>Methanobacteriota</taxon>
        <taxon>candidate division MSBL1</taxon>
    </lineage>
</organism>
<name>A0A133V202_9EURY</name>
<dbReference type="SUPFAM" id="SSF143011">
    <property type="entry name" value="RelE-like"/>
    <property type="match status" value="1"/>
</dbReference>
<dbReference type="AlphaFoldDB" id="A0A133V202"/>
<evidence type="ECO:0008006" key="3">
    <source>
        <dbReference type="Google" id="ProtNLM"/>
    </source>
</evidence>